<keyword evidence="1" id="KW-0479">Metal-binding</keyword>
<dbReference type="PANTHER" id="PTHR22716">
    <property type="entry name" value="ETS CLASS TRANSCRIPTION FACTOR-RELATED-RELATED"/>
    <property type="match status" value="1"/>
</dbReference>
<keyword evidence="9" id="KW-1185">Reference proteome</keyword>
<dbReference type="PANTHER" id="PTHR22716:SF1">
    <property type="entry name" value="ETS CLASS TRANSCRIPTION FACTOR-RELATED"/>
    <property type="match status" value="1"/>
</dbReference>
<dbReference type="InterPro" id="IPR006612">
    <property type="entry name" value="THAP_Znf"/>
</dbReference>
<proteinExistence type="predicted"/>
<protein>
    <submittedName>
        <fullName evidence="8">THAP-type domain-containing protein</fullName>
    </submittedName>
</protein>
<feature type="region of interest" description="Disordered" evidence="6">
    <location>
        <begin position="1"/>
        <end position="23"/>
    </location>
</feature>
<accession>A0A8R1DQX9</accession>
<feature type="domain" description="THAP-type" evidence="7">
    <location>
        <begin position="69"/>
        <end position="143"/>
    </location>
</feature>
<feature type="region of interest" description="Disordered" evidence="6">
    <location>
        <begin position="46"/>
        <end position="68"/>
    </location>
</feature>
<feature type="compositionally biased region" description="Polar residues" evidence="6">
    <location>
        <begin position="226"/>
        <end position="239"/>
    </location>
</feature>
<evidence type="ECO:0000256" key="2">
    <source>
        <dbReference type="ARBA" id="ARBA00022771"/>
    </source>
</evidence>
<sequence>SAAQLALFEEPAEDNDVVEQDIIPKTFRQPRKQVLEEDHDSTVKLIEQEDFKLPQTKPSDGSSSKKFENPETCCFCSEPNDRVNMIRVPRSEDRIARWLHALGQEFQSRLKPIVENYICRSHFSENAFSSRGRLLKGMLPHVQPEKVEVTYKIQGSSFLKLDEQKSGTDKNARLNLDNRKRKRMVSESDDNDDEQDEQEIEESCKVEEESDNEYEYAEIEREEGDNTSPSQEPDSASQEPESRVNVESKHEDSRESSSAKSDSIPSKKAKVVKAPTRISARLSKK</sequence>
<evidence type="ECO:0000313" key="8">
    <source>
        <dbReference type="EnsemblMetazoa" id="CJA09794.1"/>
    </source>
</evidence>
<dbReference type="Gene3D" id="6.20.210.20">
    <property type="entry name" value="THAP domain"/>
    <property type="match status" value="1"/>
</dbReference>
<dbReference type="SMART" id="SM00980">
    <property type="entry name" value="THAP"/>
    <property type="match status" value="1"/>
</dbReference>
<evidence type="ECO:0000256" key="5">
    <source>
        <dbReference type="PROSITE-ProRule" id="PRU00309"/>
    </source>
</evidence>
<keyword evidence="3" id="KW-0862">Zinc</keyword>
<keyword evidence="2 5" id="KW-0863">Zinc-finger</keyword>
<feature type="compositionally biased region" description="Acidic residues" evidence="6">
    <location>
        <begin position="187"/>
        <end position="201"/>
    </location>
</feature>
<feature type="compositionally biased region" description="Acidic residues" evidence="6">
    <location>
        <begin position="208"/>
        <end position="225"/>
    </location>
</feature>
<evidence type="ECO:0000256" key="3">
    <source>
        <dbReference type="ARBA" id="ARBA00022833"/>
    </source>
</evidence>
<feature type="compositionally biased region" description="Basic and acidic residues" evidence="6">
    <location>
        <begin position="240"/>
        <end position="257"/>
    </location>
</feature>
<organism evidence="8 9">
    <name type="scientific">Caenorhabditis japonica</name>
    <dbReference type="NCBI Taxonomy" id="281687"/>
    <lineage>
        <taxon>Eukaryota</taxon>
        <taxon>Metazoa</taxon>
        <taxon>Ecdysozoa</taxon>
        <taxon>Nematoda</taxon>
        <taxon>Chromadorea</taxon>
        <taxon>Rhabditida</taxon>
        <taxon>Rhabditina</taxon>
        <taxon>Rhabditomorpha</taxon>
        <taxon>Rhabditoidea</taxon>
        <taxon>Rhabditidae</taxon>
        <taxon>Peloderinae</taxon>
        <taxon>Caenorhabditis</taxon>
    </lineage>
</organism>
<dbReference type="AlphaFoldDB" id="A0A8R1DQX9"/>
<name>A0A8R1DQX9_CAEJA</name>
<feature type="compositionally biased region" description="Acidic residues" evidence="6">
    <location>
        <begin position="10"/>
        <end position="19"/>
    </location>
</feature>
<dbReference type="InterPro" id="IPR040129">
    <property type="entry name" value="Lin-15B-like"/>
</dbReference>
<dbReference type="InterPro" id="IPR038441">
    <property type="entry name" value="THAP_Znf_sf"/>
</dbReference>
<evidence type="ECO:0000259" key="7">
    <source>
        <dbReference type="PROSITE" id="PS50950"/>
    </source>
</evidence>
<evidence type="ECO:0000256" key="1">
    <source>
        <dbReference type="ARBA" id="ARBA00022723"/>
    </source>
</evidence>
<dbReference type="SUPFAM" id="SSF57716">
    <property type="entry name" value="Glucocorticoid receptor-like (DNA-binding domain)"/>
    <property type="match status" value="1"/>
</dbReference>
<dbReference type="Pfam" id="PF05485">
    <property type="entry name" value="THAP"/>
    <property type="match status" value="1"/>
</dbReference>
<reference evidence="9" key="1">
    <citation type="submission" date="2010-08" db="EMBL/GenBank/DDBJ databases">
        <authorList>
            <consortium name="Caenorhabditis japonica Sequencing Consortium"/>
            <person name="Wilson R.K."/>
        </authorList>
    </citation>
    <scope>NUCLEOTIDE SEQUENCE [LARGE SCALE GENOMIC DNA]</scope>
    <source>
        <strain evidence="9">DF5081</strain>
    </source>
</reference>
<dbReference type="EnsemblMetazoa" id="CJA09794.1">
    <property type="protein sequence ID" value="CJA09794.1"/>
    <property type="gene ID" value="WBGene00128997"/>
</dbReference>
<dbReference type="GO" id="GO:0040027">
    <property type="term" value="P:negative regulation of vulval development"/>
    <property type="evidence" value="ECO:0007669"/>
    <property type="project" value="InterPro"/>
</dbReference>
<evidence type="ECO:0000256" key="4">
    <source>
        <dbReference type="ARBA" id="ARBA00023125"/>
    </source>
</evidence>
<dbReference type="GO" id="GO:0003677">
    <property type="term" value="F:DNA binding"/>
    <property type="evidence" value="ECO:0007669"/>
    <property type="project" value="UniProtKB-UniRule"/>
</dbReference>
<dbReference type="Proteomes" id="UP000005237">
    <property type="component" value="Unassembled WGS sequence"/>
</dbReference>
<dbReference type="GO" id="GO:0008270">
    <property type="term" value="F:zinc ion binding"/>
    <property type="evidence" value="ECO:0007669"/>
    <property type="project" value="UniProtKB-KW"/>
</dbReference>
<feature type="region of interest" description="Disordered" evidence="6">
    <location>
        <begin position="164"/>
        <end position="285"/>
    </location>
</feature>
<feature type="compositionally biased region" description="Basic and acidic residues" evidence="6">
    <location>
        <begin position="164"/>
        <end position="178"/>
    </location>
</feature>
<reference evidence="8" key="2">
    <citation type="submission" date="2022-06" db="UniProtKB">
        <authorList>
            <consortium name="EnsemblMetazoa"/>
        </authorList>
    </citation>
    <scope>IDENTIFICATION</scope>
    <source>
        <strain evidence="8">DF5081</strain>
    </source>
</reference>
<evidence type="ECO:0000256" key="6">
    <source>
        <dbReference type="SAM" id="MobiDB-lite"/>
    </source>
</evidence>
<keyword evidence="4 5" id="KW-0238">DNA-binding</keyword>
<dbReference type="SMART" id="SM00692">
    <property type="entry name" value="DM3"/>
    <property type="match status" value="1"/>
</dbReference>
<evidence type="ECO:0000313" key="9">
    <source>
        <dbReference type="Proteomes" id="UP000005237"/>
    </source>
</evidence>
<dbReference type="PROSITE" id="PS50950">
    <property type="entry name" value="ZF_THAP"/>
    <property type="match status" value="1"/>
</dbReference>